<feature type="signal peptide" evidence="1">
    <location>
        <begin position="1"/>
        <end position="26"/>
    </location>
</feature>
<accession>A0A1I7JDU9</accession>
<keyword evidence="3" id="KW-1185">Reference proteome</keyword>
<dbReference type="Proteomes" id="UP000199391">
    <property type="component" value="Unassembled WGS sequence"/>
</dbReference>
<dbReference type="EMBL" id="FPBO01000011">
    <property type="protein sequence ID" value="SFU83328.1"/>
    <property type="molecule type" value="Genomic_DNA"/>
</dbReference>
<evidence type="ECO:0000256" key="1">
    <source>
        <dbReference type="SAM" id="SignalP"/>
    </source>
</evidence>
<gene>
    <name evidence="2" type="ORF">SAMN05216552_101132</name>
</gene>
<dbReference type="STRING" id="1035707.SAMN05216552_101132"/>
<evidence type="ECO:0008006" key="4">
    <source>
        <dbReference type="Google" id="ProtNLM"/>
    </source>
</evidence>
<keyword evidence="1" id="KW-0732">Signal</keyword>
<sequence>MVTTGTLKTAVRHAAAVALLASAVLASGCSRTERWQEEVRLGSGQVILVDRVSGERDASLRFSLPGVPRKVYEWHALHDGGIWRHENPLVLDVENGVPVIYTVVVTSPGCRLFTRYSNRNGAWVEEVLPDKFKGKAMNLFVRGGLDVGDTVTLDQKRRESTVISYSRSLKYLGPSDKACRR</sequence>
<organism evidence="2 3">
    <name type="scientific">Pseudoduganella namucuonensis</name>
    <dbReference type="NCBI Taxonomy" id="1035707"/>
    <lineage>
        <taxon>Bacteria</taxon>
        <taxon>Pseudomonadati</taxon>
        <taxon>Pseudomonadota</taxon>
        <taxon>Betaproteobacteria</taxon>
        <taxon>Burkholderiales</taxon>
        <taxon>Oxalobacteraceae</taxon>
        <taxon>Telluria group</taxon>
        <taxon>Pseudoduganella</taxon>
    </lineage>
</organism>
<reference evidence="3" key="1">
    <citation type="submission" date="2016-10" db="EMBL/GenBank/DDBJ databases">
        <authorList>
            <person name="Varghese N."/>
            <person name="Submissions S."/>
        </authorList>
    </citation>
    <scope>NUCLEOTIDE SEQUENCE [LARGE SCALE GENOMIC DNA]</scope>
    <source>
        <strain evidence="3">CGMCC 1.11014</strain>
    </source>
</reference>
<feature type="chain" id="PRO_5011677072" description="Lipoprotein" evidence="1">
    <location>
        <begin position="27"/>
        <end position="181"/>
    </location>
</feature>
<evidence type="ECO:0000313" key="2">
    <source>
        <dbReference type="EMBL" id="SFU83328.1"/>
    </source>
</evidence>
<dbReference type="AlphaFoldDB" id="A0A1I7JDU9"/>
<protein>
    <recommendedName>
        <fullName evidence="4">Lipoprotein</fullName>
    </recommendedName>
</protein>
<name>A0A1I7JDU9_9BURK</name>
<evidence type="ECO:0000313" key="3">
    <source>
        <dbReference type="Proteomes" id="UP000199391"/>
    </source>
</evidence>
<proteinExistence type="predicted"/>